<evidence type="ECO:0000313" key="2">
    <source>
        <dbReference type="Proteomes" id="UP001161390"/>
    </source>
</evidence>
<gene>
    <name evidence="1" type="ORF">GCM10007854_25650</name>
</gene>
<sequence>MSHMNMGVDQAGDQQAVIAVNNLRGRFSVRYGTNGHDDAIFDEDRLVWHDLTCLTVEEADIAYDEVRAVGL</sequence>
<dbReference type="EMBL" id="BSNJ01000005">
    <property type="protein sequence ID" value="GLQ21610.1"/>
    <property type="molecule type" value="Genomic_DNA"/>
</dbReference>
<keyword evidence="2" id="KW-1185">Reference proteome</keyword>
<reference evidence="1" key="1">
    <citation type="journal article" date="2014" name="Int. J. Syst. Evol. Microbiol.">
        <title>Complete genome of a new Firmicutes species belonging to the dominant human colonic microbiota ('Ruminococcus bicirculans') reveals two chromosomes and a selective capacity to utilize plant glucans.</title>
        <authorList>
            <consortium name="NISC Comparative Sequencing Program"/>
            <person name="Wegmann U."/>
            <person name="Louis P."/>
            <person name="Goesmann A."/>
            <person name="Henrissat B."/>
            <person name="Duncan S.H."/>
            <person name="Flint H.J."/>
        </authorList>
    </citation>
    <scope>NUCLEOTIDE SEQUENCE</scope>
    <source>
        <strain evidence="1">NBRC 108216</strain>
    </source>
</reference>
<comment type="caution">
    <text evidence="1">The sequence shown here is derived from an EMBL/GenBank/DDBJ whole genome shotgun (WGS) entry which is preliminary data.</text>
</comment>
<name>A0ABQ5V3E7_9PROT</name>
<reference evidence="1" key="2">
    <citation type="submission" date="2023-01" db="EMBL/GenBank/DDBJ databases">
        <title>Draft genome sequence of Algimonas porphyrae strain NBRC 108216.</title>
        <authorList>
            <person name="Sun Q."/>
            <person name="Mori K."/>
        </authorList>
    </citation>
    <scope>NUCLEOTIDE SEQUENCE</scope>
    <source>
        <strain evidence="1">NBRC 108216</strain>
    </source>
</reference>
<accession>A0ABQ5V3E7</accession>
<dbReference type="Proteomes" id="UP001161390">
    <property type="component" value="Unassembled WGS sequence"/>
</dbReference>
<evidence type="ECO:0000313" key="1">
    <source>
        <dbReference type="EMBL" id="GLQ21610.1"/>
    </source>
</evidence>
<organism evidence="1 2">
    <name type="scientific">Algimonas porphyrae</name>
    <dbReference type="NCBI Taxonomy" id="1128113"/>
    <lineage>
        <taxon>Bacteria</taxon>
        <taxon>Pseudomonadati</taxon>
        <taxon>Pseudomonadota</taxon>
        <taxon>Alphaproteobacteria</taxon>
        <taxon>Maricaulales</taxon>
        <taxon>Robiginitomaculaceae</taxon>
        <taxon>Algimonas</taxon>
    </lineage>
</organism>
<proteinExistence type="predicted"/>
<protein>
    <submittedName>
        <fullName evidence="1">Uncharacterized protein</fullName>
    </submittedName>
</protein>